<protein>
    <recommendedName>
        <fullName evidence="5">5-formyltetrahydrofolate cyclo-ligase</fullName>
        <ecNumber evidence="5">6.3.3.2</ecNumber>
    </recommendedName>
</protein>
<dbReference type="OrthoDB" id="9801938at2"/>
<evidence type="ECO:0000256" key="4">
    <source>
        <dbReference type="PIRSR" id="PIRSR006806-1"/>
    </source>
</evidence>
<dbReference type="GO" id="GO:0035999">
    <property type="term" value="P:tetrahydrofolate interconversion"/>
    <property type="evidence" value="ECO:0007669"/>
    <property type="project" value="TreeGrafter"/>
</dbReference>
<feature type="binding site" evidence="4">
    <location>
        <position position="63"/>
    </location>
    <ligand>
        <name>substrate</name>
    </ligand>
</feature>
<evidence type="ECO:0000256" key="1">
    <source>
        <dbReference type="ARBA" id="ARBA00010638"/>
    </source>
</evidence>
<evidence type="ECO:0000313" key="6">
    <source>
        <dbReference type="EMBL" id="RAI44406.1"/>
    </source>
</evidence>
<comment type="catalytic activity">
    <reaction evidence="5">
        <text>(6S)-5-formyl-5,6,7,8-tetrahydrofolate + ATP = (6R)-5,10-methenyltetrahydrofolate + ADP + phosphate</text>
        <dbReference type="Rhea" id="RHEA:10488"/>
        <dbReference type="ChEBI" id="CHEBI:30616"/>
        <dbReference type="ChEBI" id="CHEBI:43474"/>
        <dbReference type="ChEBI" id="CHEBI:57455"/>
        <dbReference type="ChEBI" id="CHEBI:57457"/>
        <dbReference type="ChEBI" id="CHEBI:456216"/>
        <dbReference type="EC" id="6.3.3.2"/>
    </reaction>
</comment>
<dbReference type="GO" id="GO:0046872">
    <property type="term" value="F:metal ion binding"/>
    <property type="evidence" value="ECO:0007669"/>
    <property type="project" value="UniProtKB-KW"/>
</dbReference>
<sequence length="196" mass="20562">MTKPPTDPAAVDKAALRHAALDLRDELAAEDRAAAAAAIAARPLPVTIAAGTIVSGYMPIRSEIDPTPLMRRFVEAGAGLALPVVRGRGKPLAFRAWAPGVSLVTAAFGLLEPSPEAPEVTPDVLLVPLACFDRSGHRIGYGAGHYDTTLATLRAAKSAVAIGLAFAAQEIPRVPANEWDARLDLVLTETEVIDCR</sequence>
<dbReference type="Gene3D" id="3.40.50.10420">
    <property type="entry name" value="NagB/RpiA/CoA transferase-like"/>
    <property type="match status" value="1"/>
</dbReference>
<name>A0A327L1N5_9BRAD</name>
<feature type="binding site" evidence="4">
    <location>
        <begin position="13"/>
        <end position="17"/>
    </location>
    <ligand>
        <name>ATP</name>
        <dbReference type="ChEBI" id="CHEBI:30616"/>
    </ligand>
</feature>
<dbReference type="Pfam" id="PF01812">
    <property type="entry name" value="5-FTHF_cyc-lig"/>
    <property type="match status" value="1"/>
</dbReference>
<dbReference type="InterPro" id="IPR024185">
    <property type="entry name" value="FTHF_cligase-like_sf"/>
</dbReference>
<evidence type="ECO:0000256" key="2">
    <source>
        <dbReference type="ARBA" id="ARBA00022741"/>
    </source>
</evidence>
<dbReference type="EMBL" id="NPEX01000046">
    <property type="protein sequence ID" value="RAI44406.1"/>
    <property type="molecule type" value="Genomic_DNA"/>
</dbReference>
<dbReference type="GO" id="GO:0005524">
    <property type="term" value="F:ATP binding"/>
    <property type="evidence" value="ECO:0007669"/>
    <property type="project" value="UniProtKB-KW"/>
</dbReference>
<comment type="caution">
    <text evidence="6">The sequence shown here is derived from an EMBL/GenBank/DDBJ whole genome shotgun (WGS) entry which is preliminary data.</text>
</comment>
<accession>A0A327L1N5</accession>
<dbReference type="Proteomes" id="UP000249130">
    <property type="component" value="Unassembled WGS sequence"/>
</dbReference>
<evidence type="ECO:0000313" key="7">
    <source>
        <dbReference type="Proteomes" id="UP000249130"/>
    </source>
</evidence>
<reference evidence="6 7" key="1">
    <citation type="submission" date="2017-07" db="EMBL/GenBank/DDBJ databases">
        <title>Draft Genome Sequences of Select Purple Nonsulfur Bacteria.</title>
        <authorList>
            <person name="Lasarre B."/>
            <person name="Mckinlay J.B."/>
        </authorList>
    </citation>
    <scope>NUCLEOTIDE SEQUENCE [LARGE SCALE GENOMIC DNA]</scope>
    <source>
        <strain evidence="6 7">DSM 5909</strain>
    </source>
</reference>
<keyword evidence="3 4" id="KW-0067">ATP-binding</keyword>
<evidence type="ECO:0000256" key="5">
    <source>
        <dbReference type="RuleBase" id="RU361279"/>
    </source>
</evidence>
<dbReference type="NCBIfam" id="TIGR02727">
    <property type="entry name" value="MTHFS_bact"/>
    <property type="match status" value="1"/>
</dbReference>
<dbReference type="PANTHER" id="PTHR23407">
    <property type="entry name" value="ATPASE INHIBITOR/5-FORMYLTETRAHYDROFOLATE CYCLO-LIGASE"/>
    <property type="match status" value="1"/>
</dbReference>
<dbReference type="RefSeq" id="WP_111418783.1">
    <property type="nucleotide sequence ID" value="NZ_NPEX01000046.1"/>
</dbReference>
<dbReference type="AlphaFoldDB" id="A0A327L1N5"/>
<dbReference type="GO" id="GO:0009396">
    <property type="term" value="P:folic acid-containing compound biosynthetic process"/>
    <property type="evidence" value="ECO:0007669"/>
    <property type="project" value="TreeGrafter"/>
</dbReference>
<feature type="binding site" evidence="4">
    <location>
        <begin position="138"/>
        <end position="146"/>
    </location>
    <ligand>
        <name>ATP</name>
        <dbReference type="ChEBI" id="CHEBI:30616"/>
    </ligand>
</feature>
<keyword evidence="5" id="KW-0479">Metal-binding</keyword>
<proteinExistence type="inferred from homology"/>
<dbReference type="InterPro" id="IPR037171">
    <property type="entry name" value="NagB/RpiA_transferase-like"/>
</dbReference>
<dbReference type="EC" id="6.3.3.2" evidence="5"/>
<feature type="binding site" evidence="4">
    <location>
        <position position="58"/>
    </location>
    <ligand>
        <name>substrate</name>
    </ligand>
</feature>
<keyword evidence="5" id="KW-0460">Magnesium</keyword>
<comment type="cofactor">
    <cofactor evidence="5">
        <name>Mg(2+)</name>
        <dbReference type="ChEBI" id="CHEBI:18420"/>
    </cofactor>
</comment>
<evidence type="ECO:0000256" key="3">
    <source>
        <dbReference type="ARBA" id="ARBA00022840"/>
    </source>
</evidence>
<keyword evidence="7" id="KW-1185">Reference proteome</keyword>
<dbReference type="SUPFAM" id="SSF100950">
    <property type="entry name" value="NagB/RpiA/CoA transferase-like"/>
    <property type="match status" value="1"/>
</dbReference>
<dbReference type="PANTHER" id="PTHR23407:SF1">
    <property type="entry name" value="5-FORMYLTETRAHYDROFOLATE CYCLO-LIGASE"/>
    <property type="match status" value="1"/>
</dbReference>
<dbReference type="InterPro" id="IPR002698">
    <property type="entry name" value="FTHF_cligase"/>
</dbReference>
<dbReference type="PIRSF" id="PIRSF006806">
    <property type="entry name" value="FTHF_cligase"/>
    <property type="match status" value="1"/>
</dbReference>
<keyword evidence="6" id="KW-0436">Ligase</keyword>
<comment type="similarity">
    <text evidence="1 5">Belongs to the 5-formyltetrahydrofolate cyclo-ligase family.</text>
</comment>
<gene>
    <name evidence="6" type="ORF">CH341_09365</name>
</gene>
<dbReference type="GO" id="GO:0030272">
    <property type="term" value="F:5-formyltetrahydrofolate cyclo-ligase activity"/>
    <property type="evidence" value="ECO:0007669"/>
    <property type="project" value="UniProtKB-EC"/>
</dbReference>
<organism evidence="6 7">
    <name type="scientific">Rhodoplanes roseus</name>
    <dbReference type="NCBI Taxonomy" id="29409"/>
    <lineage>
        <taxon>Bacteria</taxon>
        <taxon>Pseudomonadati</taxon>
        <taxon>Pseudomonadota</taxon>
        <taxon>Alphaproteobacteria</taxon>
        <taxon>Hyphomicrobiales</taxon>
        <taxon>Nitrobacteraceae</taxon>
        <taxon>Rhodoplanes</taxon>
    </lineage>
</organism>
<keyword evidence="2 4" id="KW-0547">Nucleotide-binding</keyword>